<comment type="caution">
    <text evidence="1">The sequence shown here is derived from an EMBL/GenBank/DDBJ whole genome shotgun (WGS) entry which is preliminary data.</text>
</comment>
<proteinExistence type="predicted"/>
<keyword evidence="2" id="KW-1185">Reference proteome</keyword>
<gene>
    <name evidence="1" type="ORF">CLIB1444_03S04434</name>
</gene>
<evidence type="ECO:0000313" key="2">
    <source>
        <dbReference type="Proteomes" id="UP001152531"/>
    </source>
</evidence>
<protein>
    <submittedName>
        <fullName evidence="1">Vacuolar protein sorting-associated protein 16</fullName>
    </submittedName>
</protein>
<accession>A0ACA9Y5U8</accession>
<dbReference type="EMBL" id="CALSDN010000003">
    <property type="protein sequence ID" value="CAH6720102.1"/>
    <property type="molecule type" value="Genomic_DNA"/>
</dbReference>
<name>A0ACA9Y5U8_9ASCO</name>
<reference evidence="1" key="1">
    <citation type="submission" date="2022-06" db="EMBL/GenBank/DDBJ databases">
        <authorList>
            <person name="Legras J.-L."/>
            <person name="Devillers H."/>
            <person name="Grondin C."/>
        </authorList>
    </citation>
    <scope>NUCLEOTIDE SEQUENCE</scope>
    <source>
        <strain evidence="1">CLIB 1444</strain>
    </source>
</reference>
<organism evidence="1 2">
    <name type="scientific">[Candida] jaroonii</name>
    <dbReference type="NCBI Taxonomy" id="467808"/>
    <lineage>
        <taxon>Eukaryota</taxon>
        <taxon>Fungi</taxon>
        <taxon>Dikarya</taxon>
        <taxon>Ascomycota</taxon>
        <taxon>Saccharomycotina</taxon>
        <taxon>Pichiomycetes</taxon>
        <taxon>Debaryomycetaceae</taxon>
        <taxon>Yamadazyma</taxon>
    </lineage>
</organism>
<dbReference type="Proteomes" id="UP001152531">
    <property type="component" value="Unassembled WGS sequence"/>
</dbReference>
<sequence>MTSNPSLSWQEIQDVYYSLRSCYDTLNWSIGNLHSDHKVKISSNSTLVALSSKHAKYPSLIEIYSISGNKLWSIIFNSTPTEHIIDYEFRGEDLYVVLSNQKIRHYRDLKGNFNEYSYTDKLIKLDDFGDSNILLPKNEEFKTITNLESNDIEEIYKVEEIYNWGPYLFLRLTNRFIITDLNTWKNYEIPISDQLSDKIHCMSLVTISNDDKEILTVICFNNTVISLKVDLNSSSYEFIDYGLTDGPFNKVAVSPNGQLIALLNSELSTIFVINNTFNQVLLEYDTSNDSSLPYQIQWCSNDALVLALRDEIKLLGPNQASISFFYDVLEEDFDFDSVLKNNGVDELSFTIPILKSEVDGLKILTTNKLEFLSRVPIENVNLYQIGSSHPSSILLDSIDKLSLHSSKADANISLLKSDHSLLLAIDESLKAALYEFNPFWQKKILSSVSFGKTYCDQSFNGEEYVKVVNLLKVLNQLRSSEIAIFLTSNEVETIGWSSIIDMLLKRDEYLLSIKIIDLLGLNHLKDKIYINWCCYKIKKEIDLEDHELFKIISKKLKSARNNLPFNEDTNYISISEISEIAYEEGRIDLCKLLIDLEPSMNKKIQQYINFEELELGLIKSFQSNEYDLCKLILLYLYDTLSISQFFKILHQNEQKSDTISGDAVEHFWIEIIGKNESTSALLEKYYKQEDMKMDLTILKFKTFLKQFNEDLIKETVDDDFYDNYKSQLKNLSGFSGDRRNSKYYQLELEILEAKKRLSDTYQVDFFKYKSLNDIITKLIQMNQLKQCQKLTKEFKIPQEKFWFILIETYASTGEFERLHQFILSTSADKHNLKSPISFQNIVDTCLAYNGPSENISIYIDNCKDIHYSEKIQMYIKNNDLVSAANESYYYKDIEFLRSILERANKLANDSTIESIKSLINKLGY</sequence>
<evidence type="ECO:0000313" key="1">
    <source>
        <dbReference type="EMBL" id="CAH6720102.1"/>
    </source>
</evidence>